<proteinExistence type="predicted"/>
<evidence type="ECO:0000313" key="7">
    <source>
        <dbReference type="Proteomes" id="UP001520878"/>
    </source>
</evidence>
<keyword evidence="6" id="KW-0548">Nucleotidyltransferase</keyword>
<feature type="transmembrane region" description="Helical" evidence="3">
    <location>
        <begin position="418"/>
        <end position="441"/>
    </location>
</feature>
<evidence type="ECO:0000256" key="3">
    <source>
        <dbReference type="SAM" id="Phobius"/>
    </source>
</evidence>
<dbReference type="Gene3D" id="1.25.40.10">
    <property type="entry name" value="Tetratricopeptide repeat domain"/>
    <property type="match status" value="2"/>
</dbReference>
<comment type="caution">
    <text evidence="6">The sequence shown here is derived from an EMBL/GenBank/DDBJ whole genome shotgun (WGS) entry which is preliminary data.</text>
</comment>
<dbReference type="InterPro" id="IPR050469">
    <property type="entry name" value="Diguanylate_Cyclase"/>
</dbReference>
<dbReference type="SMART" id="SM00267">
    <property type="entry name" value="GGDEF"/>
    <property type="match status" value="1"/>
</dbReference>
<accession>A0ABS8G841</accession>
<dbReference type="PANTHER" id="PTHR45138">
    <property type="entry name" value="REGULATORY COMPONENTS OF SENSORY TRANSDUCTION SYSTEM"/>
    <property type="match status" value="1"/>
</dbReference>
<dbReference type="SUPFAM" id="SSF48452">
    <property type="entry name" value="TPR-like"/>
    <property type="match status" value="2"/>
</dbReference>
<evidence type="ECO:0000313" key="6">
    <source>
        <dbReference type="EMBL" id="MCC2616331.1"/>
    </source>
</evidence>
<keyword evidence="7" id="KW-1185">Reference proteome</keyword>
<name>A0ABS8G841_9ALTE</name>
<feature type="domain" description="GGDEF" evidence="5">
    <location>
        <begin position="482"/>
        <end position="615"/>
    </location>
</feature>
<dbReference type="Proteomes" id="UP001520878">
    <property type="component" value="Unassembled WGS sequence"/>
</dbReference>
<comment type="catalytic activity">
    <reaction evidence="2">
        <text>2 GTP = 3',3'-c-di-GMP + 2 diphosphate</text>
        <dbReference type="Rhea" id="RHEA:24898"/>
        <dbReference type="ChEBI" id="CHEBI:33019"/>
        <dbReference type="ChEBI" id="CHEBI:37565"/>
        <dbReference type="ChEBI" id="CHEBI:58805"/>
        <dbReference type="EC" id="2.7.7.65"/>
    </reaction>
</comment>
<dbReference type="Gene3D" id="3.30.70.270">
    <property type="match status" value="1"/>
</dbReference>
<evidence type="ECO:0000259" key="5">
    <source>
        <dbReference type="PROSITE" id="PS50887"/>
    </source>
</evidence>
<dbReference type="RefSeq" id="WP_229159336.1">
    <property type="nucleotide sequence ID" value="NZ_JAJEWP010000001.1"/>
</dbReference>
<dbReference type="InterPro" id="IPR011990">
    <property type="entry name" value="TPR-like_helical_dom_sf"/>
</dbReference>
<keyword evidence="4" id="KW-0732">Signal</keyword>
<organism evidence="6 7">
    <name type="scientific">Fluctibacter halophilus</name>
    <dbReference type="NCBI Taxonomy" id="226011"/>
    <lineage>
        <taxon>Bacteria</taxon>
        <taxon>Pseudomonadati</taxon>
        <taxon>Pseudomonadota</taxon>
        <taxon>Gammaproteobacteria</taxon>
        <taxon>Alteromonadales</taxon>
        <taxon>Alteromonadaceae</taxon>
        <taxon>Fluctibacter</taxon>
    </lineage>
</organism>
<dbReference type="Pfam" id="PF00990">
    <property type="entry name" value="GGDEF"/>
    <property type="match status" value="1"/>
</dbReference>
<dbReference type="InterPro" id="IPR019734">
    <property type="entry name" value="TPR_rpt"/>
</dbReference>
<keyword evidence="3" id="KW-1133">Transmembrane helix</keyword>
<dbReference type="NCBIfam" id="TIGR00254">
    <property type="entry name" value="GGDEF"/>
    <property type="match status" value="1"/>
</dbReference>
<feature type="chain" id="PRO_5047331325" description="diguanylate cyclase" evidence="4">
    <location>
        <begin position="18"/>
        <end position="625"/>
    </location>
</feature>
<dbReference type="PROSITE" id="PS50887">
    <property type="entry name" value="GGDEF"/>
    <property type="match status" value="1"/>
</dbReference>
<reference evidence="6 7" key="1">
    <citation type="submission" date="2021-10" db="EMBL/GenBank/DDBJ databases">
        <title>Draft genome of Aestuariibacter halophilus JC2043.</title>
        <authorList>
            <person name="Emsley S.A."/>
            <person name="Pfannmuller K.M."/>
            <person name="Ushijima B."/>
            <person name="Saw J.H."/>
            <person name="Videau P."/>
        </authorList>
    </citation>
    <scope>NUCLEOTIDE SEQUENCE [LARGE SCALE GENOMIC DNA]</scope>
    <source>
        <strain evidence="6 7">JC2043</strain>
    </source>
</reference>
<keyword evidence="6" id="KW-0808">Transferase</keyword>
<dbReference type="GO" id="GO:0052621">
    <property type="term" value="F:diguanylate cyclase activity"/>
    <property type="evidence" value="ECO:0007669"/>
    <property type="project" value="UniProtKB-EC"/>
</dbReference>
<feature type="signal peptide" evidence="4">
    <location>
        <begin position="1"/>
        <end position="17"/>
    </location>
</feature>
<dbReference type="EMBL" id="JAJEWP010000001">
    <property type="protein sequence ID" value="MCC2616331.1"/>
    <property type="molecule type" value="Genomic_DNA"/>
</dbReference>
<dbReference type="SUPFAM" id="SSF55073">
    <property type="entry name" value="Nucleotide cyclase"/>
    <property type="match status" value="1"/>
</dbReference>
<evidence type="ECO:0000256" key="1">
    <source>
        <dbReference type="ARBA" id="ARBA00012528"/>
    </source>
</evidence>
<dbReference type="InterPro" id="IPR043128">
    <property type="entry name" value="Rev_trsase/Diguanyl_cyclase"/>
</dbReference>
<evidence type="ECO:0000256" key="4">
    <source>
        <dbReference type="SAM" id="SignalP"/>
    </source>
</evidence>
<keyword evidence="3" id="KW-0812">Transmembrane</keyword>
<protein>
    <recommendedName>
        <fullName evidence="1">diguanylate cyclase</fullName>
        <ecNumber evidence="1">2.7.7.65</ecNumber>
    </recommendedName>
</protein>
<evidence type="ECO:0000256" key="2">
    <source>
        <dbReference type="ARBA" id="ARBA00034247"/>
    </source>
</evidence>
<dbReference type="EC" id="2.7.7.65" evidence="1"/>
<gene>
    <name evidence="6" type="ORF">LJ739_08770</name>
</gene>
<dbReference type="SMART" id="SM00028">
    <property type="entry name" value="TPR"/>
    <property type="match status" value="3"/>
</dbReference>
<keyword evidence="3" id="KW-0472">Membrane</keyword>
<dbReference type="InterPro" id="IPR029787">
    <property type="entry name" value="Nucleotide_cyclase"/>
</dbReference>
<dbReference type="CDD" id="cd01949">
    <property type="entry name" value="GGDEF"/>
    <property type="match status" value="1"/>
</dbReference>
<dbReference type="InterPro" id="IPR000160">
    <property type="entry name" value="GGDEF_dom"/>
</dbReference>
<sequence length="625" mass="69817">MRWLLLWLVSASLFAQSGPGSVTFDAVKAQAEQFDGLEQKLEVYRANADAVAQWPVHDQGKYYFEVGFLAGEMQDYPVSDSALNNAISLLESIDVTATLVHAYIERSYFTYVKTNDIEQYCPDRATALAYARELNDPETLVKALTQRAFCLNRADNFQQGLALLDEAITIAQREQLSEQRSAMIYNATANIYRKVQVHLQAYDYLQRALDEWSKVDDRSDMFNMRHNLVGEAIALGWFDKAQTHVDALYALAERSPDHEDFTFFAHFNAGRLALAQQDYAVAVRVLENALTLANTTNEKYFVNFANILLAEAFARQGDLHLAGLQVKQFSSLDSQLQTSTLKAQAIAAAAEGDVQQTLQHMFALYDLSQRQLSAFVENETLLRVAEHDTRVAGFEKQILEQKLAISELELARQKDQQFISQLTVATVALLLLVAFAVIVWLNKTRQRLKHKAQTDELTGIANRRHMIEQGEKLLNHAIVNGQPLSVLLFDLDDFKSINDRYGHLSGDKVLKAVASRVHYALRADDLFGRIGGEEFLVILPATPHSAACDIAERITTAVSDGKIHTDEQDLSVTISTGLCSLTGREESLTTLMKRADDALYQAKSTGKNRVVRWDADTSPVTGGTP</sequence>
<dbReference type="PANTHER" id="PTHR45138:SF9">
    <property type="entry name" value="DIGUANYLATE CYCLASE DGCM-RELATED"/>
    <property type="match status" value="1"/>
</dbReference>